<dbReference type="Proteomes" id="UP000467305">
    <property type="component" value="Unassembled WGS sequence"/>
</dbReference>
<keyword evidence="1" id="KW-0732">Signal</keyword>
<accession>A0A7J5AAQ1</accession>
<evidence type="ECO:0000256" key="1">
    <source>
        <dbReference type="ARBA" id="ARBA00022729"/>
    </source>
</evidence>
<comment type="caution">
    <text evidence="3">The sequence shown here is derived from an EMBL/GenBank/DDBJ whole genome shotgun (WGS) entry which is preliminary data.</text>
</comment>
<organism evidence="3 4">
    <name type="scientific">Tenacibaculum aiptasiae</name>
    <dbReference type="NCBI Taxonomy" id="426481"/>
    <lineage>
        <taxon>Bacteria</taxon>
        <taxon>Pseudomonadati</taxon>
        <taxon>Bacteroidota</taxon>
        <taxon>Flavobacteriia</taxon>
        <taxon>Flavobacteriales</taxon>
        <taxon>Flavobacteriaceae</taxon>
        <taxon>Tenacibaculum</taxon>
    </lineage>
</organism>
<sequence length="72" mass="8251">MWNKKVLRVTGIPKGETKVFVFDSLGKEIVKARTKFKGKGFNTIKLPNLKRGKYIVRLKTEEGAFIKRSIVL</sequence>
<dbReference type="AlphaFoldDB" id="A0A7J5AAQ1"/>
<feature type="domain" description="Secretion system C-terminal sorting" evidence="2">
    <location>
        <begin position="14"/>
        <end position="71"/>
    </location>
</feature>
<evidence type="ECO:0000313" key="4">
    <source>
        <dbReference type="Proteomes" id="UP000467305"/>
    </source>
</evidence>
<keyword evidence="4" id="KW-1185">Reference proteome</keyword>
<protein>
    <submittedName>
        <fullName evidence="3">T9SS type A sorting domain-containing protein</fullName>
    </submittedName>
</protein>
<dbReference type="InterPro" id="IPR026444">
    <property type="entry name" value="Secre_tail"/>
</dbReference>
<dbReference type="RefSeq" id="WP_150900719.1">
    <property type="nucleotide sequence ID" value="NZ_WAAU01000028.1"/>
</dbReference>
<proteinExistence type="predicted"/>
<evidence type="ECO:0000313" key="3">
    <source>
        <dbReference type="EMBL" id="KAB1154636.1"/>
    </source>
</evidence>
<dbReference type="EMBL" id="WAAU01000028">
    <property type="protein sequence ID" value="KAB1154636.1"/>
    <property type="molecule type" value="Genomic_DNA"/>
</dbReference>
<name>A0A7J5AAQ1_9FLAO</name>
<gene>
    <name evidence="3" type="ORF">F7018_14000</name>
</gene>
<dbReference type="Pfam" id="PF18962">
    <property type="entry name" value="Por_Secre_tail"/>
    <property type="match status" value="1"/>
</dbReference>
<dbReference type="NCBIfam" id="TIGR04183">
    <property type="entry name" value="Por_Secre_tail"/>
    <property type="match status" value="1"/>
</dbReference>
<evidence type="ECO:0000259" key="2">
    <source>
        <dbReference type="Pfam" id="PF18962"/>
    </source>
</evidence>
<dbReference type="OrthoDB" id="1358846at2"/>
<reference evidence="3 4" key="1">
    <citation type="submission" date="2019-09" db="EMBL/GenBank/DDBJ databases">
        <authorList>
            <person name="Cao W.R."/>
        </authorList>
    </citation>
    <scope>NUCLEOTIDE SEQUENCE [LARGE SCALE GENOMIC DNA]</scope>
    <source>
        <strain evidence="4">a4</strain>
    </source>
</reference>